<gene>
    <name evidence="2" type="ORF">ES754_00010</name>
</gene>
<dbReference type="AlphaFoldDB" id="A0A5C7A2G5"/>
<evidence type="ECO:0000313" key="3">
    <source>
        <dbReference type="Proteomes" id="UP000321903"/>
    </source>
</evidence>
<keyword evidence="3" id="KW-1185">Reference proteome</keyword>
<accession>A0A5C7A2G5</accession>
<dbReference type="OrthoDB" id="6659564at2"/>
<evidence type="ECO:0000313" key="2">
    <source>
        <dbReference type="EMBL" id="TXD97422.1"/>
    </source>
</evidence>
<comment type="caution">
    <text evidence="2">The sequence shown here is derived from an EMBL/GenBank/DDBJ whole genome shotgun (WGS) entry which is preliminary data.</text>
</comment>
<feature type="coiled-coil region" evidence="1">
    <location>
        <begin position="430"/>
        <end position="457"/>
    </location>
</feature>
<dbReference type="Proteomes" id="UP000321903">
    <property type="component" value="Unassembled WGS sequence"/>
</dbReference>
<keyword evidence="1" id="KW-0175">Coiled coil</keyword>
<protein>
    <submittedName>
        <fullName evidence="2">Uncharacterized protein</fullName>
    </submittedName>
</protein>
<name>A0A5C7A2G5_9GAMM</name>
<sequence length="574" mass="66939">MNIYDLSEYQVYKLKSIDPALGSNWREVIQEILPQLNKESQASIYKNILAPRGINYNLVYKRPDTLKSVMRKMTTQNKELTNITIHMSKLIDSTPVSYQALKLADEIEAMLDYLDGLDVQGSLYDQKNRINIKTAFLYDLADWIDKVELIIDGGLRSLNNDIVKTYLKEVFIKQKIQGRDFRSWDSTDLSFQELTHLPSLIKKEGKQRKFFVVEGQNYWFIVGIASQPNNNAYSFRRFLYESSSGEGINKFIYLTHLVIEKNSLNNNEYINHISYCMSRLYTLDRGVSDTVLKFVLEVQHLNRTYLTTLLKKPLDQDGSSSETIIANRMVDYEKQLSILILNKLPNVIQTVISDKNDQNFLFYHLDQLIKRMIENTQDFRLQPLAMYSESSEIMVIKLISLRKLLDNLWGLFTIGQNNISDYETTMENSLLIIKEKLKECEANLQEINSLKEELNHYLKVKQEGSFWQKMKLGKSLRYTAEEIIEIESTLNQDLFMFIIRLAKNKAVSIVYPEFECEIIVNESYRHYAIADGKIGITRLPRILRLPENKSKFTFSSVEEMMNNDIFKPSQPFKG</sequence>
<evidence type="ECO:0000256" key="1">
    <source>
        <dbReference type="SAM" id="Coils"/>
    </source>
</evidence>
<dbReference type="EMBL" id="VORZ01000001">
    <property type="protein sequence ID" value="TXD97422.1"/>
    <property type="molecule type" value="Genomic_DNA"/>
</dbReference>
<dbReference type="RefSeq" id="WP_147220910.1">
    <property type="nucleotide sequence ID" value="NZ_CAJGYY010000001.1"/>
</dbReference>
<proteinExistence type="predicted"/>
<reference evidence="2 3" key="1">
    <citation type="submission" date="2019-08" db="EMBL/GenBank/DDBJ databases">
        <title>Genome sequence of Psychrobacter frigidicola ACAM304 (type strain).</title>
        <authorList>
            <person name="Bowman J.P."/>
        </authorList>
    </citation>
    <scope>NUCLEOTIDE SEQUENCE [LARGE SCALE GENOMIC DNA]</scope>
    <source>
        <strain evidence="2 3">ACAM 304</strain>
    </source>
</reference>
<organism evidence="2 3">
    <name type="scientific">Psychrobacter frigidicola</name>
    <dbReference type="NCBI Taxonomy" id="45611"/>
    <lineage>
        <taxon>Bacteria</taxon>
        <taxon>Pseudomonadati</taxon>
        <taxon>Pseudomonadota</taxon>
        <taxon>Gammaproteobacteria</taxon>
        <taxon>Moraxellales</taxon>
        <taxon>Moraxellaceae</taxon>
        <taxon>Psychrobacter</taxon>
    </lineage>
</organism>